<accession>A0AAV5UVV1</accession>
<dbReference type="Proteomes" id="UP001432322">
    <property type="component" value="Unassembled WGS sequence"/>
</dbReference>
<feature type="non-terminal residue" evidence="2">
    <location>
        <position position="1"/>
    </location>
</feature>
<feature type="compositionally biased region" description="Basic and acidic residues" evidence="1">
    <location>
        <begin position="49"/>
        <end position="59"/>
    </location>
</feature>
<evidence type="ECO:0000313" key="2">
    <source>
        <dbReference type="EMBL" id="GMT10641.1"/>
    </source>
</evidence>
<keyword evidence="3" id="KW-1185">Reference proteome</keyword>
<feature type="region of interest" description="Disordered" evidence="1">
    <location>
        <begin position="758"/>
        <end position="896"/>
    </location>
</feature>
<reference evidence="2" key="1">
    <citation type="submission" date="2023-10" db="EMBL/GenBank/DDBJ databases">
        <title>Genome assembly of Pristionchus species.</title>
        <authorList>
            <person name="Yoshida K."/>
            <person name="Sommer R.J."/>
        </authorList>
    </citation>
    <scope>NUCLEOTIDE SEQUENCE</scope>
    <source>
        <strain evidence="2">RS5133</strain>
    </source>
</reference>
<evidence type="ECO:0000313" key="3">
    <source>
        <dbReference type="Proteomes" id="UP001432322"/>
    </source>
</evidence>
<feature type="compositionally biased region" description="Basic and acidic residues" evidence="1">
    <location>
        <begin position="887"/>
        <end position="896"/>
    </location>
</feature>
<dbReference type="PANTHER" id="PTHR13585:SF19">
    <property type="entry name" value="ZINC FINGER CCCH DOMAIN-CONTAINING PROTEIN 13"/>
    <property type="match status" value="1"/>
</dbReference>
<feature type="non-terminal residue" evidence="2">
    <location>
        <position position="896"/>
    </location>
</feature>
<name>A0AAV5UVV1_9BILA</name>
<feature type="compositionally biased region" description="Basic residues" evidence="1">
    <location>
        <begin position="354"/>
        <end position="363"/>
    </location>
</feature>
<sequence length="896" mass="103051">LSRMPPAKRGLPPDGKPRRTFPTKAKPGSSGGLFKVKGTPNSTRNHHTAQKEMKKEDTNVHKKDEMMRIILIKRKWEESDEMRMMIYRKSYLLLHGIAKVQKSELVWENEHKGPLFFSKVHLKKLKVEMKATHADTQSDSHMLAAYSYFKYLIATCGLLPSASLFYHLIVLSTESELGQMAIHMTPLIDSFVSIFGSSIGNQGRSGMCNKRRTSFDESQAVVVANLNSLLSRYGERKPVIRNSKDIVSSLAEVYCEIESNVREKKESSKGKKITFDSDEEEQIPSNVSEAGATVNGVEKEDEEDVKPVKKVKREIKEESDEEAKVKTKKKKKMKEEENESDDEKEREKSEEREKKRKKEKRKKNESECSNTNGWGYDSEVEEAEERVNISMSSTYSESTSNEFRSNLRELASETWKKNVELYGIETEPSVVERAKMARFIINHLEEKYGDELLEILQYFTSQSFSPSDLKKKEEWIGLVLYLDQRRLIGETFLFLIMASNDENVARSALDGSELCFKTQYDAAMIGRSVSLGKPLHKQLAEANREANVQRKSLENNMYHIFFPQFVQKGTMKKISESKIEKSKGEKAEVVKNTAFTHEFWIKSSKLFNLESDWSTYEVNASACRVFAILNLMFEEKLLHLIQVMSARRVTLSGFSDPSSGQALNALYRMKSTGFFTDSLLFVLLRLPGEKAIEKSLQKLSQLCIGFTKVVETGAKSKSLKTDQHFKSLKEEFGESAKKINTQCLQFYESLINSKGRKRCLSSSSTVGRSGGGEEREESNRKKKRKKEDGDEEKKEKEESQAMEIDLRRVKMEEEEEKKKEEKKKEKEKDAIEVDMRRVKVEGEEKRRNEKTKKKVKEEEEDEENGKTEKKKKLCGEVEEESQAMEVDLTRVKMEEE</sequence>
<dbReference type="InterPro" id="IPR052824">
    <property type="entry name" value="m6A_RNA_Methylation_Regulator"/>
</dbReference>
<feature type="region of interest" description="Disordered" evidence="1">
    <location>
        <begin position="1"/>
        <end position="59"/>
    </location>
</feature>
<organism evidence="2 3">
    <name type="scientific">Pristionchus fissidentatus</name>
    <dbReference type="NCBI Taxonomy" id="1538716"/>
    <lineage>
        <taxon>Eukaryota</taxon>
        <taxon>Metazoa</taxon>
        <taxon>Ecdysozoa</taxon>
        <taxon>Nematoda</taxon>
        <taxon>Chromadorea</taxon>
        <taxon>Rhabditida</taxon>
        <taxon>Rhabditina</taxon>
        <taxon>Diplogasteromorpha</taxon>
        <taxon>Diplogasteroidea</taxon>
        <taxon>Neodiplogasteridae</taxon>
        <taxon>Pristionchus</taxon>
    </lineage>
</organism>
<feature type="region of interest" description="Disordered" evidence="1">
    <location>
        <begin position="266"/>
        <end position="379"/>
    </location>
</feature>
<feature type="compositionally biased region" description="Basic and acidic residues" evidence="1">
    <location>
        <begin position="786"/>
        <end position="847"/>
    </location>
</feature>
<evidence type="ECO:0000256" key="1">
    <source>
        <dbReference type="SAM" id="MobiDB-lite"/>
    </source>
</evidence>
<gene>
    <name evidence="2" type="ORF">PFISCL1PPCAC_1938</name>
</gene>
<dbReference type="EMBL" id="BTSY01000001">
    <property type="protein sequence ID" value="GMT10641.1"/>
    <property type="molecule type" value="Genomic_DNA"/>
</dbReference>
<dbReference type="PANTHER" id="PTHR13585">
    <property type="entry name" value="CHASCON, ISOFORM D-RELATED"/>
    <property type="match status" value="1"/>
</dbReference>
<comment type="caution">
    <text evidence="2">The sequence shown here is derived from an EMBL/GenBank/DDBJ whole genome shotgun (WGS) entry which is preliminary data.</text>
</comment>
<protein>
    <submittedName>
        <fullName evidence="2">Uncharacterized protein</fullName>
    </submittedName>
</protein>
<dbReference type="AlphaFoldDB" id="A0AAV5UVV1"/>
<feature type="compositionally biased region" description="Basic and acidic residues" evidence="1">
    <location>
        <begin position="343"/>
        <end position="353"/>
    </location>
</feature>
<proteinExistence type="predicted"/>
<feature type="compositionally biased region" description="Basic and acidic residues" evidence="1">
    <location>
        <begin position="266"/>
        <end position="275"/>
    </location>
</feature>